<feature type="chain" id="PRO_5041357604" evidence="1">
    <location>
        <begin position="20"/>
        <end position="112"/>
    </location>
</feature>
<keyword evidence="3" id="KW-1185">Reference proteome</keyword>
<protein>
    <submittedName>
        <fullName evidence="2">Uncharacterized protein</fullName>
    </submittedName>
</protein>
<dbReference type="EMBL" id="CATQJL010000223">
    <property type="protein sequence ID" value="CAJ0598133.1"/>
    <property type="molecule type" value="Genomic_DNA"/>
</dbReference>
<sequence length="112" mass="12323">MFSLKYLIIALALVGCALALKCYTGSTKNKDKPPKKTTECNTNYCMKESWKSGKDNIHTYGCPNFATDCMMIGCETKKDVTTCCCNKDLCNGSSTLPVLLSFIPLIVTKMTL</sequence>
<organism evidence="2 3">
    <name type="scientific">Cylicocyclus nassatus</name>
    <name type="common">Nematode worm</name>
    <dbReference type="NCBI Taxonomy" id="53992"/>
    <lineage>
        <taxon>Eukaryota</taxon>
        <taxon>Metazoa</taxon>
        <taxon>Ecdysozoa</taxon>
        <taxon>Nematoda</taxon>
        <taxon>Chromadorea</taxon>
        <taxon>Rhabditida</taxon>
        <taxon>Rhabditina</taxon>
        <taxon>Rhabditomorpha</taxon>
        <taxon>Strongyloidea</taxon>
        <taxon>Strongylidae</taxon>
        <taxon>Cylicocyclus</taxon>
    </lineage>
</organism>
<comment type="caution">
    <text evidence="2">The sequence shown here is derived from an EMBL/GenBank/DDBJ whole genome shotgun (WGS) entry which is preliminary data.</text>
</comment>
<dbReference type="PANTHER" id="PTHR34721:SF3">
    <property type="entry name" value="ACTIVIN_RECP DOMAIN-CONTAINING PROTEIN-RELATED"/>
    <property type="match status" value="1"/>
</dbReference>
<dbReference type="PROSITE" id="PS51257">
    <property type="entry name" value="PROKAR_LIPOPROTEIN"/>
    <property type="match status" value="1"/>
</dbReference>
<proteinExistence type="predicted"/>
<dbReference type="PANTHER" id="PTHR34721">
    <property type="entry name" value="PROTEIN CBG09734"/>
    <property type="match status" value="1"/>
</dbReference>
<accession>A0AA36GU25</accession>
<name>A0AA36GU25_CYLNA</name>
<evidence type="ECO:0000256" key="1">
    <source>
        <dbReference type="SAM" id="SignalP"/>
    </source>
</evidence>
<evidence type="ECO:0000313" key="2">
    <source>
        <dbReference type="EMBL" id="CAJ0598133.1"/>
    </source>
</evidence>
<dbReference type="AlphaFoldDB" id="A0AA36GU25"/>
<feature type="signal peptide" evidence="1">
    <location>
        <begin position="1"/>
        <end position="19"/>
    </location>
</feature>
<reference evidence="2" key="1">
    <citation type="submission" date="2023-07" db="EMBL/GenBank/DDBJ databases">
        <authorList>
            <consortium name="CYATHOMIX"/>
        </authorList>
    </citation>
    <scope>NUCLEOTIDE SEQUENCE</scope>
    <source>
        <strain evidence="2">N/A</strain>
    </source>
</reference>
<evidence type="ECO:0000313" key="3">
    <source>
        <dbReference type="Proteomes" id="UP001176961"/>
    </source>
</evidence>
<dbReference type="SUPFAM" id="SSF57302">
    <property type="entry name" value="Snake toxin-like"/>
    <property type="match status" value="1"/>
</dbReference>
<dbReference type="InterPro" id="IPR045860">
    <property type="entry name" value="Snake_toxin-like_sf"/>
</dbReference>
<dbReference type="Proteomes" id="UP001176961">
    <property type="component" value="Unassembled WGS sequence"/>
</dbReference>
<gene>
    <name evidence="2" type="ORF">CYNAS_LOCUS10116</name>
</gene>
<keyword evidence="1" id="KW-0732">Signal</keyword>